<evidence type="ECO:0000313" key="1">
    <source>
        <dbReference type="EMBL" id="TWH73545.1"/>
    </source>
</evidence>
<dbReference type="AlphaFoldDB" id="A0A562IS37"/>
<protein>
    <submittedName>
        <fullName evidence="1">Putative membrane protein</fullName>
    </submittedName>
</protein>
<reference evidence="1 2" key="1">
    <citation type="submission" date="2019-07" db="EMBL/GenBank/DDBJ databases">
        <title>R&amp;d 2014.</title>
        <authorList>
            <person name="Klenk H.-P."/>
        </authorList>
    </citation>
    <scope>NUCLEOTIDE SEQUENCE [LARGE SCALE GENOMIC DNA]</scope>
    <source>
        <strain evidence="1 2">DSM 45764</strain>
    </source>
</reference>
<comment type="caution">
    <text evidence="1">The sequence shown here is derived from an EMBL/GenBank/DDBJ whole genome shotgun (WGS) entry which is preliminary data.</text>
</comment>
<organism evidence="1 2">
    <name type="scientific">Modestobacter roseus</name>
    <dbReference type="NCBI Taxonomy" id="1181884"/>
    <lineage>
        <taxon>Bacteria</taxon>
        <taxon>Bacillati</taxon>
        <taxon>Actinomycetota</taxon>
        <taxon>Actinomycetes</taxon>
        <taxon>Geodermatophilales</taxon>
        <taxon>Geodermatophilaceae</taxon>
        <taxon>Modestobacter</taxon>
    </lineage>
</organism>
<name>A0A562IS37_9ACTN</name>
<dbReference type="RefSeq" id="WP_153361825.1">
    <property type="nucleotide sequence ID" value="NZ_ML762518.1"/>
</dbReference>
<gene>
    <name evidence="1" type="ORF">JD78_02068</name>
</gene>
<evidence type="ECO:0000313" key="2">
    <source>
        <dbReference type="Proteomes" id="UP000321490"/>
    </source>
</evidence>
<dbReference type="EMBL" id="VLKF01000001">
    <property type="protein sequence ID" value="TWH73545.1"/>
    <property type="molecule type" value="Genomic_DNA"/>
</dbReference>
<dbReference type="Proteomes" id="UP000321490">
    <property type="component" value="Unassembled WGS sequence"/>
</dbReference>
<sequence length="321" mass="32219">MTGTFTRGLLAGAAGTTALNAASWLDMAVRGRSASDLPARTTDALADAAGWSIPGRGSERESRRTALGALTGIANGLALGVVSSAVRSAGVRLSFPVGTVVKGAASSAATNLPVAALGVSDPRSWSRQDWLSDALPHLAYGATVQAVVSGLPTPRERALPRQKARAGLVGRSLLLGVAAGGRSSLGVAGPTLTAQDTGVVKKLASLAAVAGEVYGDKQPGVPARTSPQVLPGRLVSGAGGGALLARRAGANAALPSTAGALGALAGSYGGLAWRRWAGSFMPDWQAAVVEDAAAVLLSLTACLPGRRRSTRVTRVYHPPRA</sequence>
<proteinExistence type="predicted"/>
<dbReference type="OrthoDB" id="4569917at2"/>
<accession>A0A562IS37</accession>
<keyword evidence="2" id="KW-1185">Reference proteome</keyword>